<name>A0A5B9P4P3_9BACT</name>
<dbReference type="PANTHER" id="PTHR37211">
    <property type="entry name" value="EXPRESSED PROTEIN"/>
    <property type="match status" value="1"/>
</dbReference>
<gene>
    <name evidence="1" type="ORF">MFFC18_14350</name>
</gene>
<dbReference type="Gene3D" id="3.40.50.150">
    <property type="entry name" value="Vaccinia Virus protein VP39"/>
    <property type="match status" value="1"/>
</dbReference>
<keyword evidence="2" id="KW-1185">Reference proteome</keyword>
<protein>
    <recommendedName>
        <fullName evidence="3">Methyltransferase type 11 domain-containing protein</fullName>
    </recommendedName>
</protein>
<evidence type="ECO:0000313" key="1">
    <source>
        <dbReference type="EMBL" id="QEG21577.1"/>
    </source>
</evidence>
<dbReference type="InterPro" id="IPR029063">
    <property type="entry name" value="SAM-dependent_MTases_sf"/>
</dbReference>
<dbReference type="RefSeq" id="WP_075083259.1">
    <property type="nucleotide sequence ID" value="NZ_CP042912.1"/>
</dbReference>
<dbReference type="KEGG" id="mff:MFFC18_14350"/>
<evidence type="ECO:0008006" key="3">
    <source>
        <dbReference type="Google" id="ProtNLM"/>
    </source>
</evidence>
<organism evidence="1 2">
    <name type="scientific">Mariniblastus fucicola</name>
    <dbReference type="NCBI Taxonomy" id="980251"/>
    <lineage>
        <taxon>Bacteria</taxon>
        <taxon>Pseudomonadati</taxon>
        <taxon>Planctomycetota</taxon>
        <taxon>Planctomycetia</taxon>
        <taxon>Pirellulales</taxon>
        <taxon>Pirellulaceae</taxon>
        <taxon>Mariniblastus</taxon>
    </lineage>
</organism>
<dbReference type="PANTHER" id="PTHR37211:SF1">
    <property type="entry name" value="EXPRESSED PROTEIN"/>
    <property type="match status" value="1"/>
</dbReference>
<reference evidence="1 2" key="1">
    <citation type="submission" date="2019-08" db="EMBL/GenBank/DDBJ databases">
        <title>Deep-cultivation of Planctomycetes and their phenomic and genomic characterization uncovers novel biology.</title>
        <authorList>
            <person name="Wiegand S."/>
            <person name="Jogler M."/>
            <person name="Boedeker C."/>
            <person name="Pinto D."/>
            <person name="Vollmers J."/>
            <person name="Rivas-Marin E."/>
            <person name="Kohn T."/>
            <person name="Peeters S.H."/>
            <person name="Heuer A."/>
            <person name="Rast P."/>
            <person name="Oberbeckmann S."/>
            <person name="Bunk B."/>
            <person name="Jeske O."/>
            <person name="Meyerdierks A."/>
            <person name="Storesund J.E."/>
            <person name="Kallscheuer N."/>
            <person name="Luecker S."/>
            <person name="Lage O.M."/>
            <person name="Pohl T."/>
            <person name="Merkel B.J."/>
            <person name="Hornburger P."/>
            <person name="Mueller R.-W."/>
            <person name="Bruemmer F."/>
            <person name="Labrenz M."/>
            <person name="Spormann A.M."/>
            <person name="Op den Camp H."/>
            <person name="Overmann J."/>
            <person name="Amann R."/>
            <person name="Jetten M.S.M."/>
            <person name="Mascher T."/>
            <person name="Medema M.H."/>
            <person name="Devos D.P."/>
            <person name="Kaster A.-K."/>
            <person name="Ovreas L."/>
            <person name="Rohde M."/>
            <person name="Galperin M.Y."/>
            <person name="Jogler C."/>
        </authorList>
    </citation>
    <scope>NUCLEOTIDE SEQUENCE [LARGE SCALE GENOMIC DNA]</scope>
    <source>
        <strain evidence="1 2">FC18</strain>
    </source>
</reference>
<proteinExistence type="predicted"/>
<dbReference type="Proteomes" id="UP000322214">
    <property type="component" value="Chromosome"/>
</dbReference>
<dbReference type="EMBL" id="CP042912">
    <property type="protein sequence ID" value="QEG21577.1"/>
    <property type="molecule type" value="Genomic_DNA"/>
</dbReference>
<sequence length="274" mass="32387">MGKPKKKSLAAQADKYLCYQKSVQSPEHEVDFFEQAFKDEFGRKPKTLREDFCGTYAICCEWVRRGRERTALGIDLDPEPIAWGTEHNFEPLTQHQKDRVKILEQDVRQKNRPRVDVLAAQNFSFWYFKTRPEVVEYFKIARANMADQGIMVMDMMGGGGCYEEGRTDKRTIKKGKKGFRYDWKQESFNPVTADCVFHISFRFADGSKLKKAFTYEWRFWTIPEVRELLEEAGFSHSYVYFDREDEDGEDTGEWYRTEEYPSHESWIAYIVAVR</sequence>
<accession>A0A5B9P4P3</accession>
<dbReference type="STRING" id="980251.GCA_001642875_00408"/>
<evidence type="ECO:0000313" key="2">
    <source>
        <dbReference type="Proteomes" id="UP000322214"/>
    </source>
</evidence>
<dbReference type="SUPFAM" id="SSF53335">
    <property type="entry name" value="S-adenosyl-L-methionine-dependent methyltransferases"/>
    <property type="match status" value="1"/>
</dbReference>
<dbReference type="Gene3D" id="2.20.25.110">
    <property type="entry name" value="S-adenosyl-L-methionine-dependent methyltransferases"/>
    <property type="match status" value="1"/>
</dbReference>
<dbReference type="OrthoDB" id="9786084at2"/>
<dbReference type="AlphaFoldDB" id="A0A5B9P4P3"/>